<protein>
    <submittedName>
        <fullName evidence="13">Porin</fullName>
    </submittedName>
</protein>
<dbReference type="InterPro" id="IPR050298">
    <property type="entry name" value="Gram-neg_bact_OMP"/>
</dbReference>
<proteinExistence type="predicted"/>
<keyword evidence="4" id="KW-1134">Transmembrane beta strand</keyword>
<name>A0A5C0AS88_9BURK</name>
<keyword evidence="8" id="KW-0626">Porin</keyword>
<dbReference type="KEGG" id="pacr:FXN63_04005"/>
<accession>A0A5C0AS88</accession>
<dbReference type="CDD" id="cd00342">
    <property type="entry name" value="gram_neg_porins"/>
    <property type="match status" value="1"/>
</dbReference>
<dbReference type="InterPro" id="IPR033900">
    <property type="entry name" value="Gram_neg_porin_domain"/>
</dbReference>
<dbReference type="GO" id="GO:0046930">
    <property type="term" value="C:pore complex"/>
    <property type="evidence" value="ECO:0007669"/>
    <property type="project" value="UniProtKB-KW"/>
</dbReference>
<dbReference type="OrthoDB" id="8520696at2"/>
<evidence type="ECO:0000256" key="6">
    <source>
        <dbReference type="ARBA" id="ARBA00022729"/>
    </source>
</evidence>
<sequence length="353" mass="36522">MKKTLLAAALLAGFASAAQAQSSVTLYGLVDVGYVYTKTDGLNSLNELASGNQSGSRWGLQGAEDLGGGLKATFLLESGFDQGTGTSLQGGRLFGRQSWAGLSGGFGDVRFGRQVTITSEFFGAVDPFGAGFNVANLGNVFVASDTVRTDNTLKYISPNFGGFQAGINYSAQNNGSESVVSTANNRLAGAAVRYSNGPLLIAGSYDTVNYGAPGVDSAKIWQLGAVYDFGVAKIHAAFADQKNVGAALLTTGVPAGIAGAGFENTKAYMLGVTVPVGNGSLFGSYKRASDWDVDGWSVGYTYDLSKRTNLYTYASVVDNVNATGANTLAVSRGNVVGGDVTTKQFGVGLRHKF</sequence>
<evidence type="ECO:0000256" key="1">
    <source>
        <dbReference type="ARBA" id="ARBA00004571"/>
    </source>
</evidence>
<evidence type="ECO:0000256" key="2">
    <source>
        <dbReference type="ARBA" id="ARBA00011233"/>
    </source>
</evidence>
<keyword evidence="10" id="KW-0998">Cell outer membrane</keyword>
<keyword evidence="9" id="KW-0472">Membrane</keyword>
<keyword evidence="14" id="KW-1185">Reference proteome</keyword>
<comment type="subunit">
    <text evidence="2">Homotrimer.</text>
</comment>
<dbReference type="PANTHER" id="PTHR34501">
    <property type="entry name" value="PROTEIN YDDL-RELATED"/>
    <property type="match status" value="1"/>
</dbReference>
<dbReference type="PANTHER" id="PTHR34501:SF9">
    <property type="entry name" value="MAJOR OUTER MEMBRANE PROTEIN P.IA"/>
    <property type="match status" value="1"/>
</dbReference>
<dbReference type="Gene3D" id="2.40.160.10">
    <property type="entry name" value="Porin"/>
    <property type="match status" value="1"/>
</dbReference>
<feature type="domain" description="Porin" evidence="12">
    <location>
        <begin position="7"/>
        <end position="320"/>
    </location>
</feature>
<dbReference type="PRINTS" id="PR00184">
    <property type="entry name" value="NEISSPPORIN"/>
</dbReference>
<evidence type="ECO:0000256" key="9">
    <source>
        <dbReference type="ARBA" id="ARBA00023136"/>
    </source>
</evidence>
<comment type="subcellular location">
    <subcellularLocation>
        <location evidence="1">Cell outer membrane</location>
        <topology evidence="1">Multi-pass membrane protein</topology>
    </subcellularLocation>
</comment>
<evidence type="ECO:0000256" key="8">
    <source>
        <dbReference type="ARBA" id="ARBA00023114"/>
    </source>
</evidence>
<evidence type="ECO:0000256" key="4">
    <source>
        <dbReference type="ARBA" id="ARBA00022452"/>
    </source>
</evidence>
<evidence type="ECO:0000259" key="12">
    <source>
        <dbReference type="Pfam" id="PF13609"/>
    </source>
</evidence>
<keyword evidence="6 11" id="KW-0732">Signal</keyword>
<evidence type="ECO:0000256" key="5">
    <source>
        <dbReference type="ARBA" id="ARBA00022692"/>
    </source>
</evidence>
<dbReference type="EMBL" id="CP043046">
    <property type="protein sequence ID" value="QEI05092.1"/>
    <property type="molecule type" value="Genomic_DNA"/>
</dbReference>
<reference evidence="13 14" key="1">
    <citation type="submission" date="2019-08" db="EMBL/GenBank/DDBJ databases">
        <title>Amphibian skin-associated Pigmentiphaga: genome sequence and occurrence across geography and hosts.</title>
        <authorList>
            <person name="Bletz M.C."/>
            <person name="Bunk B."/>
            <person name="Sproeer C."/>
            <person name="Biwer P."/>
            <person name="Reiter S."/>
            <person name="Rabemananjara F.C.E."/>
            <person name="Schulz S."/>
            <person name="Overmann J."/>
            <person name="Vences M."/>
        </authorList>
    </citation>
    <scope>NUCLEOTIDE SEQUENCE [LARGE SCALE GENOMIC DNA]</scope>
    <source>
        <strain evidence="13 14">Mada1488</strain>
    </source>
</reference>
<dbReference type="SUPFAM" id="SSF56935">
    <property type="entry name" value="Porins"/>
    <property type="match status" value="1"/>
</dbReference>
<evidence type="ECO:0000256" key="10">
    <source>
        <dbReference type="ARBA" id="ARBA00023237"/>
    </source>
</evidence>
<dbReference type="InterPro" id="IPR023614">
    <property type="entry name" value="Porin_dom_sf"/>
</dbReference>
<dbReference type="InterPro" id="IPR001702">
    <property type="entry name" value="Porin_Gram-ve"/>
</dbReference>
<evidence type="ECO:0000313" key="13">
    <source>
        <dbReference type="EMBL" id="QEI05092.1"/>
    </source>
</evidence>
<feature type="chain" id="PRO_5022790132" evidence="11">
    <location>
        <begin position="21"/>
        <end position="353"/>
    </location>
</feature>
<dbReference type="GO" id="GO:0034220">
    <property type="term" value="P:monoatomic ion transmembrane transport"/>
    <property type="evidence" value="ECO:0007669"/>
    <property type="project" value="InterPro"/>
</dbReference>
<keyword evidence="5" id="KW-0812">Transmembrane</keyword>
<dbReference type="GO" id="GO:0015288">
    <property type="term" value="F:porin activity"/>
    <property type="evidence" value="ECO:0007669"/>
    <property type="project" value="UniProtKB-KW"/>
</dbReference>
<dbReference type="Pfam" id="PF13609">
    <property type="entry name" value="Porin_4"/>
    <property type="match status" value="1"/>
</dbReference>
<dbReference type="InterPro" id="IPR002299">
    <property type="entry name" value="Porin_Neis"/>
</dbReference>
<evidence type="ECO:0000256" key="3">
    <source>
        <dbReference type="ARBA" id="ARBA00022448"/>
    </source>
</evidence>
<dbReference type="GO" id="GO:0009279">
    <property type="term" value="C:cell outer membrane"/>
    <property type="evidence" value="ECO:0007669"/>
    <property type="project" value="UniProtKB-SubCell"/>
</dbReference>
<keyword evidence="7" id="KW-0406">Ion transport</keyword>
<keyword evidence="3" id="KW-0813">Transport</keyword>
<organism evidence="13 14">
    <name type="scientific">Pigmentiphaga aceris</name>
    <dbReference type="NCBI Taxonomy" id="1940612"/>
    <lineage>
        <taxon>Bacteria</taxon>
        <taxon>Pseudomonadati</taxon>
        <taxon>Pseudomonadota</taxon>
        <taxon>Betaproteobacteria</taxon>
        <taxon>Burkholderiales</taxon>
        <taxon>Alcaligenaceae</taxon>
        <taxon>Pigmentiphaga</taxon>
    </lineage>
</organism>
<dbReference type="AlphaFoldDB" id="A0A5C0AS88"/>
<dbReference type="RefSeq" id="WP_148813064.1">
    <property type="nucleotide sequence ID" value="NZ_CP043046.1"/>
</dbReference>
<evidence type="ECO:0000313" key="14">
    <source>
        <dbReference type="Proteomes" id="UP000325161"/>
    </source>
</evidence>
<gene>
    <name evidence="13" type="ORF">FXN63_04005</name>
</gene>
<dbReference type="Proteomes" id="UP000325161">
    <property type="component" value="Chromosome"/>
</dbReference>
<feature type="signal peptide" evidence="11">
    <location>
        <begin position="1"/>
        <end position="20"/>
    </location>
</feature>
<evidence type="ECO:0000256" key="7">
    <source>
        <dbReference type="ARBA" id="ARBA00023065"/>
    </source>
</evidence>
<dbReference type="PRINTS" id="PR00182">
    <property type="entry name" value="ECOLNEIPORIN"/>
</dbReference>
<evidence type="ECO:0000256" key="11">
    <source>
        <dbReference type="SAM" id="SignalP"/>
    </source>
</evidence>